<gene>
    <name evidence="1" type="ORF">METZ01_LOCUS167802</name>
</gene>
<dbReference type="AlphaFoldDB" id="A0A382BM89"/>
<sequence>MTQSKTINLCVTVTALHLLGVLQATHAAQPTNWKLVWSDEFDGPTLDYSKWGVEVNAY</sequence>
<dbReference type="Gene3D" id="2.60.120.200">
    <property type="match status" value="1"/>
</dbReference>
<evidence type="ECO:0000313" key="1">
    <source>
        <dbReference type="EMBL" id="SVB14948.1"/>
    </source>
</evidence>
<name>A0A382BM89_9ZZZZ</name>
<feature type="non-terminal residue" evidence="1">
    <location>
        <position position="58"/>
    </location>
</feature>
<dbReference type="InterPro" id="IPR013320">
    <property type="entry name" value="ConA-like_dom_sf"/>
</dbReference>
<proteinExistence type="predicted"/>
<dbReference type="EMBL" id="UINC01030478">
    <property type="protein sequence ID" value="SVB14948.1"/>
    <property type="molecule type" value="Genomic_DNA"/>
</dbReference>
<dbReference type="SUPFAM" id="SSF49899">
    <property type="entry name" value="Concanavalin A-like lectins/glucanases"/>
    <property type="match status" value="1"/>
</dbReference>
<organism evidence="1">
    <name type="scientific">marine metagenome</name>
    <dbReference type="NCBI Taxonomy" id="408172"/>
    <lineage>
        <taxon>unclassified sequences</taxon>
        <taxon>metagenomes</taxon>
        <taxon>ecological metagenomes</taxon>
    </lineage>
</organism>
<protein>
    <submittedName>
        <fullName evidence="1">Uncharacterized protein</fullName>
    </submittedName>
</protein>
<accession>A0A382BM89</accession>
<reference evidence="1" key="1">
    <citation type="submission" date="2018-05" db="EMBL/GenBank/DDBJ databases">
        <authorList>
            <person name="Lanie J.A."/>
            <person name="Ng W.-L."/>
            <person name="Kazmierczak K.M."/>
            <person name="Andrzejewski T.M."/>
            <person name="Davidsen T.M."/>
            <person name="Wayne K.J."/>
            <person name="Tettelin H."/>
            <person name="Glass J.I."/>
            <person name="Rusch D."/>
            <person name="Podicherti R."/>
            <person name="Tsui H.-C.T."/>
            <person name="Winkler M.E."/>
        </authorList>
    </citation>
    <scope>NUCLEOTIDE SEQUENCE</scope>
</reference>